<evidence type="ECO:0000259" key="2">
    <source>
        <dbReference type="SMART" id="SM00014"/>
    </source>
</evidence>
<feature type="transmembrane region" description="Helical" evidence="1">
    <location>
        <begin position="58"/>
        <end position="76"/>
    </location>
</feature>
<feature type="transmembrane region" description="Helical" evidence="1">
    <location>
        <begin position="121"/>
        <end position="140"/>
    </location>
</feature>
<reference evidence="3" key="1">
    <citation type="submission" date="2021-01" db="EMBL/GenBank/DDBJ databases">
        <title>Whole genome shotgun sequence of Cellulomonas chitinilytica NBRC 110799.</title>
        <authorList>
            <person name="Komaki H."/>
            <person name="Tamura T."/>
        </authorList>
    </citation>
    <scope>NUCLEOTIDE SEQUENCE</scope>
    <source>
        <strain evidence="3">NBRC 110799</strain>
    </source>
</reference>
<evidence type="ECO:0000313" key="3">
    <source>
        <dbReference type="EMBL" id="GIG23541.1"/>
    </source>
</evidence>
<feature type="transmembrane region" description="Helical" evidence="1">
    <location>
        <begin position="225"/>
        <end position="244"/>
    </location>
</feature>
<gene>
    <name evidence="3" type="ORF">Cch01nite_42650</name>
</gene>
<evidence type="ECO:0000256" key="1">
    <source>
        <dbReference type="SAM" id="Phobius"/>
    </source>
</evidence>
<comment type="caution">
    <text evidence="3">The sequence shown here is derived from an EMBL/GenBank/DDBJ whole genome shotgun (WGS) entry which is preliminary data.</text>
</comment>
<dbReference type="EMBL" id="BONK01000020">
    <property type="protein sequence ID" value="GIG23541.1"/>
    <property type="molecule type" value="Genomic_DNA"/>
</dbReference>
<feature type="transmembrane region" description="Helical" evidence="1">
    <location>
        <begin position="147"/>
        <end position="168"/>
    </location>
</feature>
<dbReference type="Gene3D" id="1.20.144.10">
    <property type="entry name" value="Phosphatidic acid phosphatase type 2/haloperoxidase"/>
    <property type="match status" value="1"/>
</dbReference>
<feature type="transmembrane region" description="Helical" evidence="1">
    <location>
        <begin position="174"/>
        <end position="194"/>
    </location>
</feature>
<feature type="transmembrane region" description="Helical" evidence="1">
    <location>
        <begin position="264"/>
        <end position="285"/>
    </location>
</feature>
<feature type="transmembrane region" description="Helical" evidence="1">
    <location>
        <begin position="83"/>
        <end position="101"/>
    </location>
</feature>
<keyword evidence="1" id="KW-0472">Membrane</keyword>
<accession>A0A919U3Q9</accession>
<name>A0A919U3Q9_9CELL</name>
<dbReference type="SUPFAM" id="SSF48317">
    <property type="entry name" value="Acid phosphatase/Vanadium-dependent haloperoxidase"/>
    <property type="match status" value="1"/>
</dbReference>
<keyword evidence="1" id="KW-0812">Transmembrane</keyword>
<dbReference type="InterPro" id="IPR036938">
    <property type="entry name" value="PAP2/HPO_sf"/>
</dbReference>
<proteinExistence type="predicted"/>
<keyword evidence="1" id="KW-1133">Transmembrane helix</keyword>
<sequence length="298" mass="30935">MVVGACLGVAAASAVGVWWLWSVFVNTRAGQLVETAALDGAEYGQTQLWKVAERVLDVVSVGFIAAVLIAAMLIAVLRRRWELAVQVAVLMVGANLTTRFLKLEVFDRPELGGHGQYGNTLPSGHTTAAASVSAALLLVVPPRVRPWAALIGAGYTTLTGVSTLIGQWHRPSDVVAAILVVLGWTALTCAMIALRPARGTGTATGAVRRVDAGEAPPTPAAMRGVIAVLVVVGVGAGASAAVALSHSWHDREDLTTRADQVTAYLGGAAGSLMAACLAFAVMLVLRQAAASRWLDDRT</sequence>
<evidence type="ECO:0000313" key="4">
    <source>
        <dbReference type="Proteomes" id="UP000632740"/>
    </source>
</evidence>
<dbReference type="Proteomes" id="UP000632740">
    <property type="component" value="Unassembled WGS sequence"/>
</dbReference>
<protein>
    <recommendedName>
        <fullName evidence="2">Phosphatidic acid phosphatase type 2/haloperoxidase domain-containing protein</fullName>
    </recommendedName>
</protein>
<dbReference type="AlphaFoldDB" id="A0A919U3Q9"/>
<dbReference type="InterPro" id="IPR000326">
    <property type="entry name" value="PAP2/HPO"/>
</dbReference>
<organism evidence="3 4">
    <name type="scientific">Cellulomonas chitinilytica</name>
    <dbReference type="NCBI Taxonomy" id="398759"/>
    <lineage>
        <taxon>Bacteria</taxon>
        <taxon>Bacillati</taxon>
        <taxon>Actinomycetota</taxon>
        <taxon>Actinomycetes</taxon>
        <taxon>Micrococcales</taxon>
        <taxon>Cellulomonadaceae</taxon>
        <taxon>Cellulomonas</taxon>
    </lineage>
</organism>
<dbReference type="Pfam" id="PF01569">
    <property type="entry name" value="PAP2"/>
    <property type="match status" value="1"/>
</dbReference>
<keyword evidence="4" id="KW-1185">Reference proteome</keyword>
<feature type="domain" description="Phosphatidic acid phosphatase type 2/haloperoxidase" evidence="2">
    <location>
        <begin position="84"/>
        <end position="189"/>
    </location>
</feature>
<dbReference type="SMART" id="SM00014">
    <property type="entry name" value="acidPPc"/>
    <property type="match status" value="1"/>
</dbReference>